<feature type="domain" description="Aminoacyl-tRNA synthetase class Ia" evidence="10">
    <location>
        <begin position="28"/>
        <end position="118"/>
    </location>
</feature>
<evidence type="ECO:0000256" key="9">
    <source>
        <dbReference type="ARBA" id="ARBA00047469"/>
    </source>
</evidence>
<dbReference type="AlphaFoldDB" id="A0A166MFL7"/>
<comment type="caution">
    <text evidence="11">The sequence shown here is derived from an EMBL/GenBank/DDBJ whole genome shotgun (WGS) entry which is preliminary data.</text>
</comment>
<keyword evidence="4" id="KW-0547">Nucleotide-binding</keyword>
<gene>
    <name evidence="11" type="ORF">CT0861_13124</name>
</gene>
<dbReference type="GO" id="GO:0004823">
    <property type="term" value="F:leucine-tRNA ligase activity"/>
    <property type="evidence" value="ECO:0007669"/>
    <property type="project" value="UniProtKB-EC"/>
</dbReference>
<name>A0A166MFL7_9PEZI</name>
<accession>A0A166MFL7</accession>
<evidence type="ECO:0000256" key="7">
    <source>
        <dbReference type="ARBA" id="ARBA00023146"/>
    </source>
</evidence>
<evidence type="ECO:0000256" key="5">
    <source>
        <dbReference type="ARBA" id="ARBA00022840"/>
    </source>
</evidence>
<dbReference type="Gene3D" id="3.40.50.620">
    <property type="entry name" value="HUPs"/>
    <property type="match status" value="1"/>
</dbReference>
<evidence type="ECO:0000256" key="2">
    <source>
        <dbReference type="ARBA" id="ARBA00013164"/>
    </source>
</evidence>
<sequence>MSDDVWDFVFAREESVDSDTNLETLVAMRRELEYWYPLDVHVSGKDLVQNHLTFFLYIHVALWPKEGIRPNGHLLNGAKMSKSTGNFLTLRQTVENVGTDAARITIADAGDAVEDANLEKRVANKTILKLYELKKWLKEMLYSVVLIESPDDFVCKRDDNEVVNVNMVQRTGAFNLRDELLKN</sequence>
<keyword evidence="6" id="KW-0648">Protein biosynthesis</keyword>
<dbReference type="PANTHER" id="PTHR45794">
    <property type="entry name" value="LEUCYL-TRNA SYNTHETASE"/>
    <property type="match status" value="1"/>
</dbReference>
<dbReference type="Pfam" id="PF00133">
    <property type="entry name" value="tRNA-synt_1"/>
    <property type="match status" value="1"/>
</dbReference>
<keyword evidence="7 11" id="KW-0030">Aminoacyl-tRNA synthetase</keyword>
<dbReference type="SUPFAM" id="SSF52374">
    <property type="entry name" value="Nucleotidylyl transferase"/>
    <property type="match status" value="1"/>
</dbReference>
<dbReference type="GO" id="GO:0006429">
    <property type="term" value="P:leucyl-tRNA aminoacylation"/>
    <property type="evidence" value="ECO:0007669"/>
    <property type="project" value="InterPro"/>
</dbReference>
<evidence type="ECO:0000256" key="4">
    <source>
        <dbReference type="ARBA" id="ARBA00022741"/>
    </source>
</evidence>
<dbReference type="Proteomes" id="UP000076552">
    <property type="component" value="Unassembled WGS sequence"/>
</dbReference>
<evidence type="ECO:0000256" key="6">
    <source>
        <dbReference type="ARBA" id="ARBA00022917"/>
    </source>
</evidence>
<dbReference type="GO" id="GO:0005524">
    <property type="term" value="F:ATP binding"/>
    <property type="evidence" value="ECO:0007669"/>
    <property type="project" value="UniProtKB-KW"/>
</dbReference>
<dbReference type="STRING" id="708197.A0A166MFL7"/>
<comment type="catalytic activity">
    <reaction evidence="9">
        <text>tRNA(Leu) + L-leucine + ATP = L-leucyl-tRNA(Leu) + AMP + diphosphate</text>
        <dbReference type="Rhea" id="RHEA:11688"/>
        <dbReference type="Rhea" id="RHEA-COMP:9613"/>
        <dbReference type="Rhea" id="RHEA-COMP:9622"/>
        <dbReference type="ChEBI" id="CHEBI:30616"/>
        <dbReference type="ChEBI" id="CHEBI:33019"/>
        <dbReference type="ChEBI" id="CHEBI:57427"/>
        <dbReference type="ChEBI" id="CHEBI:78442"/>
        <dbReference type="ChEBI" id="CHEBI:78494"/>
        <dbReference type="ChEBI" id="CHEBI:456215"/>
        <dbReference type="EC" id="6.1.1.4"/>
    </reaction>
</comment>
<dbReference type="EMBL" id="LFIV01000266">
    <property type="protein sequence ID" value="KZL64612.1"/>
    <property type="molecule type" value="Genomic_DNA"/>
</dbReference>
<evidence type="ECO:0000256" key="3">
    <source>
        <dbReference type="ARBA" id="ARBA00022598"/>
    </source>
</evidence>
<keyword evidence="12" id="KW-1185">Reference proteome</keyword>
<dbReference type="InterPro" id="IPR014729">
    <property type="entry name" value="Rossmann-like_a/b/a_fold"/>
</dbReference>
<evidence type="ECO:0000313" key="11">
    <source>
        <dbReference type="EMBL" id="KZL64612.1"/>
    </source>
</evidence>
<evidence type="ECO:0000313" key="12">
    <source>
        <dbReference type="Proteomes" id="UP000076552"/>
    </source>
</evidence>
<evidence type="ECO:0000256" key="8">
    <source>
        <dbReference type="ARBA" id="ARBA00030520"/>
    </source>
</evidence>
<evidence type="ECO:0000259" key="10">
    <source>
        <dbReference type="Pfam" id="PF00133"/>
    </source>
</evidence>
<keyword evidence="5" id="KW-0067">ATP-binding</keyword>
<organism evidence="11 12">
    <name type="scientific">Colletotrichum tofieldiae</name>
    <dbReference type="NCBI Taxonomy" id="708197"/>
    <lineage>
        <taxon>Eukaryota</taxon>
        <taxon>Fungi</taxon>
        <taxon>Dikarya</taxon>
        <taxon>Ascomycota</taxon>
        <taxon>Pezizomycotina</taxon>
        <taxon>Sordariomycetes</taxon>
        <taxon>Hypocreomycetidae</taxon>
        <taxon>Glomerellales</taxon>
        <taxon>Glomerellaceae</taxon>
        <taxon>Colletotrichum</taxon>
        <taxon>Colletotrichum spaethianum species complex</taxon>
    </lineage>
</organism>
<dbReference type="PANTHER" id="PTHR45794:SF1">
    <property type="entry name" value="LEUCINE--TRNA LIGASE, CYTOPLASMIC"/>
    <property type="match status" value="1"/>
</dbReference>
<evidence type="ECO:0000256" key="1">
    <source>
        <dbReference type="ARBA" id="ARBA00005594"/>
    </source>
</evidence>
<protein>
    <recommendedName>
        <fullName evidence="2">leucine--tRNA ligase</fullName>
        <ecNumber evidence="2">6.1.1.4</ecNumber>
    </recommendedName>
    <alternativeName>
        <fullName evidence="8">Leucyl-tRNA synthetase</fullName>
    </alternativeName>
</protein>
<dbReference type="InterPro" id="IPR004493">
    <property type="entry name" value="Leu-tRNA-synth_Ia_arc/euk"/>
</dbReference>
<dbReference type="InterPro" id="IPR002300">
    <property type="entry name" value="aa-tRNA-synth_Ia"/>
</dbReference>
<keyword evidence="3" id="KW-0436">Ligase</keyword>
<proteinExistence type="inferred from homology"/>
<dbReference type="EC" id="6.1.1.4" evidence="2"/>
<comment type="similarity">
    <text evidence="1">Belongs to the class-I aminoacyl-tRNA synthetase family.</text>
</comment>
<reference evidence="11 12" key="1">
    <citation type="submission" date="2015-06" db="EMBL/GenBank/DDBJ databases">
        <title>Survival trade-offs in plant roots during colonization by closely related pathogenic and mutualistic fungi.</title>
        <authorList>
            <person name="Hacquard S."/>
            <person name="Kracher B."/>
            <person name="Hiruma K."/>
            <person name="Weinman A."/>
            <person name="Muench P."/>
            <person name="Garrido Oter R."/>
            <person name="Ver Loren van Themaat E."/>
            <person name="Dallerey J.-F."/>
            <person name="Damm U."/>
            <person name="Henrissat B."/>
            <person name="Lespinet O."/>
            <person name="Thon M."/>
            <person name="Kemen E."/>
            <person name="McHardy A.C."/>
            <person name="Schulze-Lefert P."/>
            <person name="O'Connell R.J."/>
        </authorList>
    </citation>
    <scope>NUCLEOTIDE SEQUENCE [LARGE SCALE GENOMIC DNA]</scope>
    <source>
        <strain evidence="11 12">0861</strain>
    </source>
</reference>